<dbReference type="Proteomes" id="UP000198729">
    <property type="component" value="Unassembled WGS sequence"/>
</dbReference>
<gene>
    <name evidence="1" type="ORF">NSMM_480031</name>
</gene>
<organism evidence="1 2">
    <name type="scientific">Nitrosomonas mobilis</name>
    <dbReference type="NCBI Taxonomy" id="51642"/>
    <lineage>
        <taxon>Bacteria</taxon>
        <taxon>Pseudomonadati</taxon>
        <taxon>Pseudomonadota</taxon>
        <taxon>Betaproteobacteria</taxon>
        <taxon>Nitrosomonadales</taxon>
        <taxon>Nitrosomonadaceae</taxon>
        <taxon>Nitrosomonas</taxon>
    </lineage>
</organism>
<reference evidence="1 2" key="1">
    <citation type="submission" date="2016-10" db="EMBL/GenBank/DDBJ databases">
        <authorList>
            <person name="de Groot N.N."/>
        </authorList>
    </citation>
    <scope>NUCLEOTIDE SEQUENCE [LARGE SCALE GENOMIC DNA]</scope>
    <source>
        <strain evidence="1">1</strain>
    </source>
</reference>
<dbReference type="AlphaFoldDB" id="A0A1G5SI28"/>
<accession>A0A1G5SI28</accession>
<keyword evidence="2" id="KW-1185">Reference proteome</keyword>
<proteinExistence type="predicted"/>
<protein>
    <submittedName>
        <fullName evidence="1">Uncharacterized protein</fullName>
    </submittedName>
</protein>
<evidence type="ECO:0000313" key="1">
    <source>
        <dbReference type="EMBL" id="SCZ86029.1"/>
    </source>
</evidence>
<sequence length="154" mass="17950">MRVGRYIIRRQDRHAAITFVEQKLNQESQWIEGDKKQQLTAKQEYLDSLIDPEGMNAWCEKWLNDVQWEQLRQAISDARDMQEKIQQSQSLKTISLSYQAWEILADLAQQNNTTLSNIIITHLGNMNFAACIQTETDYNRNSLNQDSSTTNARI</sequence>
<dbReference type="STRING" id="51642.NSMM_480031"/>
<dbReference type="RefSeq" id="WP_176753920.1">
    <property type="nucleotide sequence ID" value="NZ_FMWO01000056.1"/>
</dbReference>
<evidence type="ECO:0000313" key="2">
    <source>
        <dbReference type="Proteomes" id="UP000198729"/>
    </source>
</evidence>
<dbReference type="EMBL" id="FMWO01000056">
    <property type="protein sequence ID" value="SCZ86029.1"/>
    <property type="molecule type" value="Genomic_DNA"/>
</dbReference>
<name>A0A1G5SI28_9PROT</name>